<keyword evidence="2" id="KW-0719">Serine esterase</keyword>
<dbReference type="InterPro" id="IPR002018">
    <property type="entry name" value="CarbesteraseB"/>
</dbReference>
<dbReference type="GO" id="GO:0052689">
    <property type="term" value="F:carboxylic ester hydrolase activity"/>
    <property type="evidence" value="ECO:0007669"/>
    <property type="project" value="UniProtKB-KW"/>
</dbReference>
<proteinExistence type="inferred from homology"/>
<dbReference type="Proteomes" id="UP001353858">
    <property type="component" value="Unassembled WGS sequence"/>
</dbReference>
<dbReference type="AlphaFoldDB" id="A0AAN7SQV8"/>
<evidence type="ECO:0000259" key="5">
    <source>
        <dbReference type="Pfam" id="PF00135"/>
    </source>
</evidence>
<sequence>MADPIVTIKNGKLRGKIAQNYDGDEFYSFQGIPYAKPPVGPLRFKPPVPSESWEGIKDATKEGNECISYNIVFNITSGSEDCLFLNVYTKKLPDKEKLFKPVMVWIHGGAFIMGSGNSSLHGPEFFLTKDIVLVTINYRVGLLGFLNFEDPSLEIPGNMGLKDQVLALKWVNENIAHFNGDSSNVTVFGLSAGAASAHYLLLSPLAKGLFHKCIMQSGCVYSWWAKGHRSLPYLSKTLETSITSEKDAFNIVQNMPVEELINIQKKIPEKCAPSFKRCIGPVVEYKSENAFLTEEPDIIIKSGNYNHVPIIIGFTSREGMVYDFYMNEVKEHGHTIQNFESLIPYTISTSAKNECIKLMADKIRTFYYGNQKSSEENKNQFYLLHGDVGVVWPTYVTIEKHNSTSKSLIFLYEMSVDSTLSFVKKFFKIDTPGVAHSDDLSYFFNSTVTPKIIPNSVEDKIIKTCVTLWTNFAKYGNPNSPIKDSLINIHWKPTEKNNLHFLDIGENITVGINPEENRINFWKQLESCNQNCN</sequence>
<reference evidence="7" key="1">
    <citation type="submission" date="2023-01" db="EMBL/GenBank/DDBJ databases">
        <title>Key to firefly adult light organ development and bioluminescence: homeobox transcription factors regulate luciferase expression and transportation to peroxisome.</title>
        <authorList>
            <person name="Fu X."/>
        </authorList>
    </citation>
    <scope>NUCLEOTIDE SEQUENCE [LARGE SCALE GENOMIC DNA]</scope>
</reference>
<dbReference type="Gene3D" id="3.40.50.1820">
    <property type="entry name" value="alpha/beta hydrolase"/>
    <property type="match status" value="1"/>
</dbReference>
<dbReference type="EMBL" id="JARPUR010000001">
    <property type="protein sequence ID" value="KAK4885073.1"/>
    <property type="molecule type" value="Genomic_DNA"/>
</dbReference>
<dbReference type="Pfam" id="PF00135">
    <property type="entry name" value="COesterase"/>
    <property type="match status" value="1"/>
</dbReference>
<evidence type="ECO:0000256" key="4">
    <source>
        <dbReference type="ARBA" id="ARBA00023180"/>
    </source>
</evidence>
<evidence type="ECO:0000256" key="2">
    <source>
        <dbReference type="ARBA" id="ARBA00022487"/>
    </source>
</evidence>
<keyword evidence="4" id="KW-0325">Glycoprotein</keyword>
<gene>
    <name evidence="6" type="ORF">RN001_001344</name>
</gene>
<dbReference type="PANTHER" id="PTHR43142:SF1">
    <property type="entry name" value="CARBOXYLIC ESTER HYDROLASE"/>
    <property type="match status" value="1"/>
</dbReference>
<name>A0AAN7SQV8_9COLE</name>
<dbReference type="PANTHER" id="PTHR43142">
    <property type="entry name" value="CARBOXYLIC ESTER HYDROLASE"/>
    <property type="match status" value="1"/>
</dbReference>
<dbReference type="InterPro" id="IPR029058">
    <property type="entry name" value="AB_hydrolase_fold"/>
</dbReference>
<feature type="domain" description="Carboxylesterase type B" evidence="5">
    <location>
        <begin position="3"/>
        <end position="522"/>
    </location>
</feature>
<evidence type="ECO:0000313" key="7">
    <source>
        <dbReference type="Proteomes" id="UP001353858"/>
    </source>
</evidence>
<comment type="similarity">
    <text evidence="1">Belongs to the type-B carboxylesterase/lipase family.</text>
</comment>
<dbReference type="SUPFAM" id="SSF53474">
    <property type="entry name" value="alpha/beta-Hydrolases"/>
    <property type="match status" value="1"/>
</dbReference>
<keyword evidence="7" id="KW-1185">Reference proteome</keyword>
<evidence type="ECO:0000256" key="3">
    <source>
        <dbReference type="ARBA" id="ARBA00022801"/>
    </source>
</evidence>
<evidence type="ECO:0000256" key="1">
    <source>
        <dbReference type="ARBA" id="ARBA00005964"/>
    </source>
</evidence>
<keyword evidence="3" id="KW-0378">Hydrolase</keyword>
<accession>A0AAN7SQV8</accession>
<organism evidence="6 7">
    <name type="scientific">Aquatica leii</name>
    <dbReference type="NCBI Taxonomy" id="1421715"/>
    <lineage>
        <taxon>Eukaryota</taxon>
        <taxon>Metazoa</taxon>
        <taxon>Ecdysozoa</taxon>
        <taxon>Arthropoda</taxon>
        <taxon>Hexapoda</taxon>
        <taxon>Insecta</taxon>
        <taxon>Pterygota</taxon>
        <taxon>Neoptera</taxon>
        <taxon>Endopterygota</taxon>
        <taxon>Coleoptera</taxon>
        <taxon>Polyphaga</taxon>
        <taxon>Elateriformia</taxon>
        <taxon>Elateroidea</taxon>
        <taxon>Lampyridae</taxon>
        <taxon>Luciolinae</taxon>
        <taxon>Aquatica</taxon>
    </lineage>
</organism>
<evidence type="ECO:0000313" key="6">
    <source>
        <dbReference type="EMBL" id="KAK4885073.1"/>
    </source>
</evidence>
<comment type="caution">
    <text evidence="6">The sequence shown here is derived from an EMBL/GenBank/DDBJ whole genome shotgun (WGS) entry which is preliminary data.</text>
</comment>
<protein>
    <recommendedName>
        <fullName evidence="5">Carboxylesterase type B domain-containing protein</fullName>
    </recommendedName>
</protein>